<name>A0A4R6IF92_9MOLU</name>
<accession>A0A4R6IF92</accession>
<sequence length="373" mass="42574">MKNPFSKKKNKKIYSGWSGYESKPIKKDNFLKSKFRQSWVQKKAITTINEGFKIKELIVKFLINISLTIIVSGDKIKNRTKRIELVERIYERLGARDFSFIPVATAFYLFVSFIPIIFFASMIVSSVPQFSEILSTDVFDRIIPGLSFTVESIFLATSKASEGTPLNVLIYSSFFNNTGAAVGIVILMVSLVWFSSTGYSKLIYSMSYIYEHKNYGNGLVNRLKSIFIMTIITLYLSIFLLGFSAFVNEIKTNVTGSNYEFLYYLNFVVISTFFYYFGLVLLLKFTPKFKLTFGQVQPGVLISLIPLVILTSIFSLIVSLSSLNSLGFISSIFFITSFVLLFSYFLYAGIIANEAYYKTFHSLRTVSKYIQKR</sequence>
<evidence type="ECO:0000256" key="1">
    <source>
        <dbReference type="ARBA" id="ARBA00004651"/>
    </source>
</evidence>
<keyword evidence="5 6" id="KW-0472">Membrane</keyword>
<keyword evidence="8" id="KW-1185">Reference proteome</keyword>
<dbReference type="GO" id="GO:0005886">
    <property type="term" value="C:plasma membrane"/>
    <property type="evidence" value="ECO:0007669"/>
    <property type="project" value="UniProtKB-SubCell"/>
</dbReference>
<feature type="transmembrane region" description="Helical" evidence="6">
    <location>
        <begin position="326"/>
        <end position="347"/>
    </location>
</feature>
<comment type="subcellular location">
    <subcellularLocation>
        <location evidence="1">Cell membrane</location>
        <topology evidence="1">Multi-pass membrane protein</topology>
    </subcellularLocation>
</comment>
<dbReference type="OrthoDB" id="397438at2"/>
<feature type="transmembrane region" description="Helical" evidence="6">
    <location>
        <begin position="98"/>
        <end position="124"/>
    </location>
</feature>
<comment type="caution">
    <text evidence="7">The sequence shown here is derived from an EMBL/GenBank/DDBJ whole genome shotgun (WGS) entry which is preliminary data.</text>
</comment>
<feature type="transmembrane region" description="Helical" evidence="6">
    <location>
        <begin position="261"/>
        <end position="286"/>
    </location>
</feature>
<keyword evidence="4 6" id="KW-1133">Transmembrane helix</keyword>
<protein>
    <submittedName>
        <fullName evidence="7">Membrane protein</fullName>
    </submittedName>
</protein>
<evidence type="ECO:0000256" key="4">
    <source>
        <dbReference type="ARBA" id="ARBA00022989"/>
    </source>
</evidence>
<dbReference type="EMBL" id="SNWN01000010">
    <property type="protein sequence ID" value="TDO20446.1"/>
    <property type="molecule type" value="Genomic_DNA"/>
</dbReference>
<organism evidence="7 8">
    <name type="scientific">Mycoplasma testudineum</name>
    <dbReference type="NCBI Taxonomy" id="244584"/>
    <lineage>
        <taxon>Bacteria</taxon>
        <taxon>Bacillati</taxon>
        <taxon>Mycoplasmatota</taxon>
        <taxon>Mollicutes</taxon>
        <taxon>Mycoplasmataceae</taxon>
        <taxon>Mycoplasma</taxon>
    </lineage>
</organism>
<dbReference type="InterPro" id="IPR017039">
    <property type="entry name" value="Virul_fac_BrkB"/>
</dbReference>
<evidence type="ECO:0000313" key="8">
    <source>
        <dbReference type="Proteomes" id="UP000295518"/>
    </source>
</evidence>
<evidence type="ECO:0000256" key="2">
    <source>
        <dbReference type="ARBA" id="ARBA00022475"/>
    </source>
</evidence>
<proteinExistence type="predicted"/>
<dbReference type="Proteomes" id="UP000295518">
    <property type="component" value="Unassembled WGS sequence"/>
</dbReference>
<dbReference type="AlphaFoldDB" id="A0A4R6IF92"/>
<keyword evidence="2" id="KW-1003">Cell membrane</keyword>
<gene>
    <name evidence="7" type="ORF">EI74_0273</name>
</gene>
<feature type="transmembrane region" description="Helical" evidence="6">
    <location>
        <begin position="180"/>
        <end position="204"/>
    </location>
</feature>
<evidence type="ECO:0000256" key="5">
    <source>
        <dbReference type="ARBA" id="ARBA00023136"/>
    </source>
</evidence>
<keyword evidence="3 6" id="KW-0812">Transmembrane</keyword>
<evidence type="ECO:0000256" key="3">
    <source>
        <dbReference type="ARBA" id="ARBA00022692"/>
    </source>
</evidence>
<dbReference type="Pfam" id="PF03631">
    <property type="entry name" value="Virul_fac_BrkB"/>
    <property type="match status" value="1"/>
</dbReference>
<evidence type="ECO:0000313" key="7">
    <source>
        <dbReference type="EMBL" id="TDO20446.1"/>
    </source>
</evidence>
<evidence type="ECO:0000256" key="6">
    <source>
        <dbReference type="SAM" id="Phobius"/>
    </source>
</evidence>
<dbReference type="RefSeq" id="WP_094254447.1">
    <property type="nucleotide sequence ID" value="NZ_NNCE01000002.1"/>
</dbReference>
<reference evidence="7 8" key="1">
    <citation type="submission" date="2019-03" db="EMBL/GenBank/DDBJ databases">
        <title>Genomic Encyclopedia of Archaeal and Bacterial Type Strains, Phase II (KMG-II): from individual species to whole genera.</title>
        <authorList>
            <person name="Goeker M."/>
        </authorList>
    </citation>
    <scope>NUCLEOTIDE SEQUENCE [LARGE SCALE GENOMIC DNA]</scope>
    <source>
        <strain evidence="7 8">ATCC 700618</strain>
    </source>
</reference>
<feature type="transmembrane region" description="Helical" evidence="6">
    <location>
        <begin position="298"/>
        <end position="320"/>
    </location>
</feature>
<feature type="transmembrane region" description="Helical" evidence="6">
    <location>
        <begin position="225"/>
        <end position="246"/>
    </location>
</feature>